<sequence length="46" mass="4949">MRFWYLTVASGGIRPGMQAVPVIRSIPLTGQHIKTNTPPGSGVLGW</sequence>
<name>A0A248LG21_9NEIS</name>
<evidence type="ECO:0000313" key="1">
    <source>
        <dbReference type="EMBL" id="ASJ23399.1"/>
    </source>
</evidence>
<gene>
    <name evidence="1" type="ORF">LHGZ1_0568</name>
</gene>
<accession>A0A248LG21</accession>
<proteinExistence type="predicted"/>
<organism evidence="1 2">
    <name type="scientific">Laribacter hongkongensis</name>
    <dbReference type="NCBI Taxonomy" id="168471"/>
    <lineage>
        <taxon>Bacteria</taxon>
        <taxon>Pseudomonadati</taxon>
        <taxon>Pseudomonadota</taxon>
        <taxon>Betaproteobacteria</taxon>
        <taxon>Neisseriales</taxon>
        <taxon>Aquaspirillaceae</taxon>
        <taxon>Laribacter</taxon>
    </lineage>
</organism>
<reference evidence="2" key="1">
    <citation type="submission" date="2017-06" db="EMBL/GenBank/DDBJ databases">
        <title>Whole genome sequence of Laribacter hongkongensis LHGZ1.</title>
        <authorList>
            <person name="Chen D."/>
            <person name="Wu H."/>
            <person name="Chen J."/>
        </authorList>
    </citation>
    <scope>NUCLEOTIDE SEQUENCE [LARGE SCALE GENOMIC DNA]</scope>
    <source>
        <strain evidence="2">LHGZ1</strain>
    </source>
</reference>
<protein>
    <submittedName>
        <fullName evidence="1">Uncharacterized protein</fullName>
    </submittedName>
</protein>
<dbReference type="AlphaFoldDB" id="A0A248LG21"/>
<evidence type="ECO:0000313" key="2">
    <source>
        <dbReference type="Proteomes" id="UP000197424"/>
    </source>
</evidence>
<dbReference type="Proteomes" id="UP000197424">
    <property type="component" value="Chromosome"/>
</dbReference>
<dbReference type="EMBL" id="CP022115">
    <property type="protein sequence ID" value="ASJ23399.1"/>
    <property type="molecule type" value="Genomic_DNA"/>
</dbReference>